<reference evidence="5 6" key="1">
    <citation type="journal article" date="2004" name="Nucleic Acids Res.">
        <title>Genome sequence of Symbiobacterium thermophilum, an uncultivable bacterium that depends on microbial commensalism.</title>
        <authorList>
            <person name="Ueda K."/>
            <person name="Yamashita A."/>
            <person name="Ishikawa J."/>
            <person name="Shimada M."/>
            <person name="Watsuji T."/>
            <person name="Morimura K."/>
            <person name="Ikeda H."/>
            <person name="Hattori M."/>
            <person name="Beppu T."/>
        </authorList>
    </citation>
    <scope>NUCLEOTIDE SEQUENCE [LARGE SCALE GENOMIC DNA]</scope>
    <source>
        <strain evidence="6">T / IAM 14863</strain>
    </source>
</reference>
<keyword evidence="6" id="KW-1185">Reference proteome</keyword>
<sequence>MRDAVYFMIVAYRPQVPYDRWGVQELVGKLVQNSIECWVIRRTADAEDVVLLLHVPASPAIPDGFWQPITGGIHQGETAREACVREIFEETGLKVRAGDLRRVPGHWEFDLPHQVIRKELFWVEVTEAAVRTAPEEHDDWRWAPVSAVEGQLYWESNRRTWAAVQAQRYGGEAG</sequence>
<dbReference type="AlphaFoldDB" id="Q67T54"/>
<evidence type="ECO:0000313" key="6">
    <source>
        <dbReference type="Proteomes" id="UP000000417"/>
    </source>
</evidence>
<dbReference type="EMBL" id="AP006840">
    <property type="protein sequence ID" value="BAD39139.1"/>
    <property type="molecule type" value="Genomic_DNA"/>
</dbReference>
<gene>
    <name evidence="5" type="ordered locus">STH154</name>
</gene>
<dbReference type="HOGENOM" id="CLU_037162_14_6_9"/>
<dbReference type="PANTHER" id="PTHR43046">
    <property type="entry name" value="GDP-MANNOSE MANNOSYL HYDROLASE"/>
    <property type="match status" value="1"/>
</dbReference>
<evidence type="ECO:0000313" key="5">
    <source>
        <dbReference type="EMBL" id="BAD39139.1"/>
    </source>
</evidence>
<dbReference type="PANTHER" id="PTHR43046:SF12">
    <property type="entry name" value="GDP-MANNOSE MANNOSYL HYDROLASE"/>
    <property type="match status" value="1"/>
</dbReference>
<evidence type="ECO:0000259" key="4">
    <source>
        <dbReference type="PROSITE" id="PS51462"/>
    </source>
</evidence>
<dbReference type="PROSITE" id="PS51462">
    <property type="entry name" value="NUDIX"/>
    <property type="match status" value="1"/>
</dbReference>
<dbReference type="SUPFAM" id="SSF55811">
    <property type="entry name" value="Nudix"/>
    <property type="match status" value="1"/>
</dbReference>
<evidence type="ECO:0000256" key="2">
    <source>
        <dbReference type="ARBA" id="ARBA00022801"/>
    </source>
</evidence>
<dbReference type="CDD" id="cd04664">
    <property type="entry name" value="NUDIX_DHNTPase_like"/>
    <property type="match status" value="1"/>
</dbReference>
<dbReference type="InterPro" id="IPR000086">
    <property type="entry name" value="NUDIX_hydrolase_dom"/>
</dbReference>
<dbReference type="InterPro" id="IPR015797">
    <property type="entry name" value="NUDIX_hydrolase-like_dom_sf"/>
</dbReference>
<name>Q67T54_SYMTH</name>
<accession>Q67T54</accession>
<dbReference type="Gene3D" id="3.90.79.10">
    <property type="entry name" value="Nucleoside Triphosphate Pyrophosphohydrolase"/>
    <property type="match status" value="1"/>
</dbReference>
<evidence type="ECO:0000256" key="3">
    <source>
        <dbReference type="ARBA" id="ARBA00022842"/>
    </source>
</evidence>
<dbReference type="GO" id="GO:0016787">
    <property type="term" value="F:hydrolase activity"/>
    <property type="evidence" value="ECO:0007669"/>
    <property type="project" value="UniProtKB-KW"/>
</dbReference>
<dbReference type="KEGG" id="sth:STH154"/>
<dbReference type="Proteomes" id="UP000000417">
    <property type="component" value="Chromosome"/>
</dbReference>
<keyword evidence="3" id="KW-0460">Magnesium</keyword>
<organism evidence="5 6">
    <name type="scientific">Symbiobacterium thermophilum (strain DSM 24528 / JCM 14929 / IAM 14863 / T)</name>
    <dbReference type="NCBI Taxonomy" id="292459"/>
    <lineage>
        <taxon>Bacteria</taxon>
        <taxon>Bacillati</taxon>
        <taxon>Bacillota</taxon>
        <taxon>Clostridia</taxon>
        <taxon>Eubacteriales</taxon>
        <taxon>Symbiobacteriaceae</taxon>
        <taxon>Symbiobacterium</taxon>
    </lineage>
</organism>
<dbReference type="InterPro" id="IPR020084">
    <property type="entry name" value="NUDIX_hydrolase_CS"/>
</dbReference>
<comment type="cofactor">
    <cofactor evidence="1">
        <name>Mg(2+)</name>
        <dbReference type="ChEBI" id="CHEBI:18420"/>
    </cofactor>
</comment>
<dbReference type="eggNOG" id="COG0494">
    <property type="taxonomic scope" value="Bacteria"/>
</dbReference>
<dbReference type="Pfam" id="PF00293">
    <property type="entry name" value="NUDIX"/>
    <property type="match status" value="1"/>
</dbReference>
<feature type="domain" description="Nudix hydrolase" evidence="4">
    <location>
        <begin position="30"/>
        <end position="165"/>
    </location>
</feature>
<dbReference type="STRING" id="292459.STH154"/>
<keyword evidence="2" id="KW-0378">Hydrolase</keyword>
<proteinExistence type="predicted"/>
<evidence type="ECO:0000256" key="1">
    <source>
        <dbReference type="ARBA" id="ARBA00001946"/>
    </source>
</evidence>
<protein>
    <recommendedName>
        <fullName evidence="4">Nudix hydrolase domain-containing protein</fullName>
    </recommendedName>
</protein>
<dbReference type="PROSITE" id="PS00893">
    <property type="entry name" value="NUDIX_BOX"/>
    <property type="match status" value="1"/>
</dbReference>